<dbReference type="EMBL" id="BRZM01000035">
    <property type="protein sequence ID" value="GLD58964.1"/>
    <property type="molecule type" value="Genomic_DNA"/>
</dbReference>
<keyword evidence="8" id="KW-0963">Cytoplasm</keyword>
<evidence type="ECO:0000256" key="10">
    <source>
        <dbReference type="ARBA" id="ARBA00022687"/>
    </source>
</evidence>
<feature type="disulfide bond" evidence="19">
    <location>
        <begin position="1249"/>
        <end position="1273"/>
    </location>
</feature>
<dbReference type="PANTHER" id="PTHR45418:SF1">
    <property type="entry name" value="CANCER_TESTIS ANTIGEN 55"/>
    <property type="match status" value="1"/>
</dbReference>
<evidence type="ECO:0000259" key="22">
    <source>
        <dbReference type="PROSITE" id="PS50038"/>
    </source>
</evidence>
<dbReference type="CDD" id="cd18078">
    <property type="entry name" value="DEXXQc_Mov10L1"/>
    <property type="match status" value="1"/>
</dbReference>
<dbReference type="InterPro" id="IPR049080">
    <property type="entry name" value="MOV-10-like_beta-barrel"/>
</dbReference>
<keyword evidence="9" id="KW-0964">Secreted</keyword>
<dbReference type="Pfam" id="PF21634">
    <property type="entry name" value="MOV-10_beta-barrel"/>
    <property type="match status" value="1"/>
</dbReference>
<organism evidence="23 24">
    <name type="scientific">Lates japonicus</name>
    <name type="common">Japanese lates</name>
    <dbReference type="NCBI Taxonomy" id="270547"/>
    <lineage>
        <taxon>Eukaryota</taxon>
        <taxon>Metazoa</taxon>
        <taxon>Chordata</taxon>
        <taxon>Craniata</taxon>
        <taxon>Vertebrata</taxon>
        <taxon>Euteleostomi</taxon>
        <taxon>Actinopterygii</taxon>
        <taxon>Neopterygii</taxon>
        <taxon>Teleostei</taxon>
        <taxon>Neoteleostei</taxon>
        <taxon>Acanthomorphata</taxon>
        <taxon>Carangaria</taxon>
        <taxon>Carangaria incertae sedis</taxon>
        <taxon>Centropomidae</taxon>
        <taxon>Lates</taxon>
    </lineage>
</organism>
<keyword evidence="15 23" id="KW-0347">Helicase</keyword>
<comment type="catalytic activity">
    <reaction evidence="18">
        <text>ATP + H2O = ADP + phosphate + H(+)</text>
        <dbReference type="Rhea" id="RHEA:13065"/>
        <dbReference type="ChEBI" id="CHEBI:15377"/>
        <dbReference type="ChEBI" id="CHEBI:15378"/>
        <dbReference type="ChEBI" id="CHEBI:30616"/>
        <dbReference type="ChEBI" id="CHEBI:43474"/>
        <dbReference type="ChEBI" id="CHEBI:456216"/>
        <dbReference type="EC" id="3.6.4.13"/>
    </reaction>
</comment>
<dbReference type="InterPro" id="IPR041677">
    <property type="entry name" value="DNA2/NAM7_AAA_11"/>
</dbReference>
<dbReference type="InterPro" id="IPR001400">
    <property type="entry name" value="Somatotropin/Prolactin"/>
</dbReference>
<keyword evidence="12" id="KW-0547">Nucleotide-binding</keyword>
<dbReference type="SUPFAM" id="SSF47266">
    <property type="entry name" value="4-helical cytokines"/>
    <property type="match status" value="1"/>
</dbReference>
<gene>
    <name evidence="23" type="ORF">AKAME5_001102600</name>
</gene>
<keyword evidence="10" id="KW-0879">Wnt signaling pathway</keyword>
<evidence type="ECO:0000256" key="13">
    <source>
        <dbReference type="ARBA" id="ARBA00022782"/>
    </source>
</evidence>
<dbReference type="InterPro" id="IPR036790">
    <property type="entry name" value="Frizzled_dom_sf"/>
</dbReference>
<dbReference type="Gene3D" id="1.10.2000.10">
    <property type="entry name" value="Frizzled cysteine-rich domain"/>
    <property type="match status" value="1"/>
</dbReference>
<comment type="similarity">
    <text evidence="4 20">Belongs to the somatotropin/prolactin family.</text>
</comment>
<comment type="similarity">
    <text evidence="5">Belongs to the secreted frizzled-related protein (sFRP) family.</text>
</comment>
<name>A0AAD3R6A9_LATJO</name>
<evidence type="ECO:0000256" key="21">
    <source>
        <dbReference type="SAM" id="MobiDB-lite"/>
    </source>
</evidence>
<dbReference type="PROSITE" id="PS00266">
    <property type="entry name" value="SOMATOTROPIN_1"/>
    <property type="match status" value="1"/>
</dbReference>
<evidence type="ECO:0000256" key="2">
    <source>
        <dbReference type="ARBA" id="ARBA00004613"/>
    </source>
</evidence>
<comment type="similarity">
    <text evidence="3">Belongs to the DNA2/NAM7 helicase family. SDE3 subfamily.</text>
</comment>
<keyword evidence="14" id="KW-0378">Hydrolase</keyword>
<dbReference type="Pfam" id="PF13086">
    <property type="entry name" value="AAA_11"/>
    <property type="match status" value="2"/>
</dbReference>
<dbReference type="CDD" id="cd18808">
    <property type="entry name" value="SF1_C_Upf1"/>
    <property type="match status" value="1"/>
</dbReference>
<protein>
    <recommendedName>
        <fullName evidence="6">RNA helicase</fullName>
        <ecNumber evidence="6">3.6.4.13</ecNumber>
    </recommendedName>
</protein>
<dbReference type="InterPro" id="IPR047187">
    <property type="entry name" value="SF1_C_Upf1"/>
</dbReference>
<evidence type="ECO:0000256" key="6">
    <source>
        <dbReference type="ARBA" id="ARBA00012552"/>
    </source>
</evidence>
<evidence type="ECO:0000313" key="24">
    <source>
        <dbReference type="Proteomes" id="UP001279410"/>
    </source>
</evidence>
<dbReference type="SUPFAM" id="SSF63501">
    <property type="entry name" value="Frizzled cysteine-rich domain"/>
    <property type="match status" value="1"/>
</dbReference>
<evidence type="ECO:0000256" key="17">
    <source>
        <dbReference type="ARBA" id="ARBA00023157"/>
    </source>
</evidence>
<dbReference type="GO" id="GO:0003724">
    <property type="term" value="F:RNA helicase activity"/>
    <property type="evidence" value="ECO:0007669"/>
    <property type="project" value="UniProtKB-EC"/>
</dbReference>
<dbReference type="GO" id="GO:0005576">
    <property type="term" value="C:extracellular region"/>
    <property type="evidence" value="ECO:0007669"/>
    <property type="project" value="UniProtKB-SubCell"/>
</dbReference>
<evidence type="ECO:0000256" key="7">
    <source>
        <dbReference type="ARBA" id="ARBA00022473"/>
    </source>
</evidence>
<dbReference type="InterPro" id="IPR009079">
    <property type="entry name" value="4_helix_cytokine-like_core"/>
</dbReference>
<dbReference type="FunFam" id="1.10.2000.10:FF:000001">
    <property type="entry name" value="secreted frizzled-related protein 2"/>
    <property type="match status" value="1"/>
</dbReference>
<dbReference type="Pfam" id="PF13087">
    <property type="entry name" value="AAA_12"/>
    <property type="match status" value="1"/>
</dbReference>
<dbReference type="PANTHER" id="PTHR45418">
    <property type="entry name" value="CANCER/TESTIS ANTIGEN 55"/>
    <property type="match status" value="1"/>
</dbReference>
<keyword evidence="24" id="KW-1185">Reference proteome</keyword>
<dbReference type="SMART" id="SM00063">
    <property type="entry name" value="FRI"/>
    <property type="match status" value="1"/>
</dbReference>
<keyword evidence="13" id="KW-0221">Differentiation</keyword>
<dbReference type="InterPro" id="IPR018116">
    <property type="entry name" value="Somatotropin_CS"/>
</dbReference>
<dbReference type="Proteomes" id="UP001279410">
    <property type="component" value="Unassembled WGS sequence"/>
</dbReference>
<evidence type="ECO:0000256" key="12">
    <source>
        <dbReference type="ARBA" id="ARBA00022741"/>
    </source>
</evidence>
<dbReference type="PRINTS" id="PR00836">
    <property type="entry name" value="SOMATOTROPIN"/>
</dbReference>
<evidence type="ECO:0000313" key="23">
    <source>
        <dbReference type="EMBL" id="GLD58964.1"/>
    </source>
</evidence>
<dbReference type="Gene3D" id="1.20.1250.10">
    <property type="match status" value="1"/>
</dbReference>
<evidence type="ECO:0000256" key="11">
    <source>
        <dbReference type="ARBA" id="ARBA00022729"/>
    </source>
</evidence>
<dbReference type="InterPro" id="IPR020067">
    <property type="entry name" value="Frizzled_dom"/>
</dbReference>
<keyword evidence="20" id="KW-0372">Hormone</keyword>
<dbReference type="SUPFAM" id="SSF52540">
    <property type="entry name" value="P-loop containing nucleoside triphosphate hydrolases"/>
    <property type="match status" value="1"/>
</dbReference>
<evidence type="ECO:0000256" key="20">
    <source>
        <dbReference type="RuleBase" id="RU003618"/>
    </source>
</evidence>
<dbReference type="Pfam" id="PF01392">
    <property type="entry name" value="Fz"/>
    <property type="match status" value="1"/>
</dbReference>
<feature type="region of interest" description="Disordered" evidence="21">
    <location>
        <begin position="330"/>
        <end position="358"/>
    </location>
</feature>
<dbReference type="EC" id="3.6.4.13" evidence="6"/>
<dbReference type="GO" id="GO:0005737">
    <property type="term" value="C:cytoplasm"/>
    <property type="evidence" value="ECO:0007669"/>
    <property type="project" value="UniProtKB-SubCell"/>
</dbReference>
<dbReference type="GO" id="GO:0005524">
    <property type="term" value="F:ATP binding"/>
    <property type="evidence" value="ECO:0007669"/>
    <property type="project" value="UniProtKB-KW"/>
</dbReference>
<feature type="domain" description="FZ" evidence="22">
    <location>
        <begin position="1168"/>
        <end position="1286"/>
    </location>
</feature>
<dbReference type="Gene3D" id="3.40.50.300">
    <property type="entry name" value="P-loop containing nucleotide triphosphate hydrolases"/>
    <property type="match status" value="2"/>
</dbReference>
<evidence type="ECO:0000256" key="8">
    <source>
        <dbReference type="ARBA" id="ARBA00022490"/>
    </source>
</evidence>
<evidence type="ECO:0000256" key="5">
    <source>
        <dbReference type="ARBA" id="ARBA00010054"/>
    </source>
</evidence>
<evidence type="ECO:0000256" key="3">
    <source>
        <dbReference type="ARBA" id="ARBA00005601"/>
    </source>
</evidence>
<dbReference type="Pfam" id="PF00103">
    <property type="entry name" value="Hormone_1"/>
    <property type="match status" value="1"/>
</dbReference>
<comment type="subcellular location">
    <subcellularLocation>
        <location evidence="1">Cytoplasm</location>
    </subcellularLocation>
    <subcellularLocation>
        <location evidence="2 20">Secreted</location>
    </subcellularLocation>
</comment>
<accession>A0AAD3R6A9</accession>
<dbReference type="FunFam" id="3.40.50.300:FF:000864">
    <property type="entry name" value="Mov10-like RISC complex RNA helicase 1"/>
    <property type="match status" value="1"/>
</dbReference>
<reference evidence="23" key="1">
    <citation type="submission" date="2022-08" db="EMBL/GenBank/DDBJ databases">
        <title>Genome sequencing of akame (Lates japonicus).</title>
        <authorList>
            <person name="Hashiguchi Y."/>
            <person name="Takahashi H."/>
        </authorList>
    </citation>
    <scope>NUCLEOTIDE SEQUENCE</scope>
    <source>
        <strain evidence="23">Kochi</strain>
    </source>
</reference>
<proteinExistence type="inferred from homology"/>
<evidence type="ECO:0000256" key="16">
    <source>
        <dbReference type="ARBA" id="ARBA00022840"/>
    </source>
</evidence>
<evidence type="ECO:0000256" key="18">
    <source>
        <dbReference type="ARBA" id="ARBA00047984"/>
    </source>
</evidence>
<dbReference type="PROSITE" id="PS50038">
    <property type="entry name" value="FZ"/>
    <property type="match status" value="1"/>
</dbReference>
<evidence type="ECO:0000256" key="14">
    <source>
        <dbReference type="ARBA" id="ARBA00022801"/>
    </source>
</evidence>
<dbReference type="GO" id="GO:0030154">
    <property type="term" value="P:cell differentiation"/>
    <property type="evidence" value="ECO:0007669"/>
    <property type="project" value="UniProtKB-KW"/>
</dbReference>
<keyword evidence="7" id="KW-0217">Developmental protein</keyword>
<evidence type="ECO:0000256" key="1">
    <source>
        <dbReference type="ARBA" id="ARBA00004496"/>
    </source>
</evidence>
<dbReference type="InterPro" id="IPR027417">
    <property type="entry name" value="P-loop_NTPase"/>
</dbReference>
<keyword evidence="16" id="KW-0067">ATP-binding</keyword>
<comment type="caution">
    <text evidence="23">The sequence shown here is derived from an EMBL/GenBank/DDBJ whole genome shotgun (WGS) entry which is preliminary data.</text>
</comment>
<keyword evidence="11" id="KW-0732">Signal</keyword>
<dbReference type="GO" id="GO:0005179">
    <property type="term" value="F:hormone activity"/>
    <property type="evidence" value="ECO:0007669"/>
    <property type="project" value="UniProtKB-KW"/>
</dbReference>
<comment type="caution">
    <text evidence="19">Lacks conserved residue(s) required for the propagation of feature annotation.</text>
</comment>
<evidence type="ECO:0000256" key="19">
    <source>
        <dbReference type="PROSITE-ProRule" id="PRU00090"/>
    </source>
</evidence>
<sequence>MLTAVRSMLSKLMSPLWRTVEVDGNGAFSGTTAMEDIRHLRGSVVTQLCLDYGMIDDTVYFTSAEVLGGMPLKEGDLVNCLAVRDSVQGGWKALRVEKSADAWEDGGRTSLEADTMQLRPLIGTVTSFNGDGGYINQTTYFPRYSLWEGYEPMKGDWVQAKYFINPTQWTTQAHSVAPLRYCRLDQVCVTSVYGNIGVVEDSVFFSLSSLLLPAHYQPLPGHLVNLVMVESSQSFYSWRALCMAPCQSVTSSTPLPETDLQSILENKGELDVTDYGQFGDVMIGERRELVLWIQNKGSETHMLKYCDFAGWDSEEQFSLVTVKRSAPLTQKQPLQEKSSESGSTLDSSEKQVCNAKEVDKENGEVLKENIHSPGVRREETELDIPPGERLSVVVACQAKSLGSCAELLLLHFSSFTIGRRLEVTVGSEEENLLQPSVPYTPCDACPVPVISTHVITVSAPKEQPRLTKRRLPNFLPNYPVPQALKDCVEAQSDVLVVQPCLGEVLSPSNMHSRFSALLWLEELHAERELREFTINGALLRKGAVYLHLEVLGLAEGRPSLNIGDRIVLKKPRCDGVIMEYVSYVTEINDEDVSLRVNSEFQRSYLGEPLDVEFSFNRTTMRRCHCALDQAKQFGEILFPSRVTPQTPQWTGKWIDGQNKTVEDNEGAAMENGKVSNISIDMKSKATQTKSTDGTLPSKPIPGKGHFFNPNLNPPQREAVKRILAGECRPIPYVLFGPPGTGKTVTLIEAILQVYHFLPSSRVLVCTPSNSAADLICIRLHDSGFLHTASLARVNASCRQGESIPEVLRQYSRAGEDIRHASFHRIVVSTCSSAGMFHNIGLPVGHFTHVFLDEAGQATEPESLIPVSLVSERDGQIVLAGDPCQLGPVVKSKLAAAFGLGLSLLERLMANPLYSRQDWGYNPKLVTKLVYNYRSHEALLVLPSKLFYQGELCFKAPMAIVDSLCQWKNLPKKGFPLLFHGVRGTEMREGNNPSWFNPAEAVQVMLYCCQLAKKLYNPVDSSEIGIIAPYKKQCEKIRVLLGKVGLSDIKVGSVEEFQGQEFLVIIMSTVRSNELVQSDDLQSALGFLANPKRFNVAITRPKALLVIVGNPHILMRDSCFRALLQYCFINGAYLGCDPPPSLRDSQIMAVFFTVALMAMASPSMTFDMGQSTRCVTIPNQMKVCKDVGYSEMRLPNFLGHSNLEGEVVPRSEDWRPLLQTGCHPQAQAFLCSLIAPVCLDTFIQPCRSLCVAVRDSCAPVLACQGHPWPEALDCDRFPAEEDMCLSPHAKFSHFAKELPKPACQRCPSVEEAPAMKTVLDAFCQHDFAVTAKLHRRRLPMGEPEFEVEGRVEFIRQGPLLSYDTQHLLQQWLLINLRCAKVLVRPGRSQLYVLTGSVQPDVWFAVLTLVYLELFMRVGTAPICAYGQAGCHVPSLADLFDRVIQQSSRMHGISSDLHSEFEQYFLPSKNLIGKRKCHTYGILTPDDKENAQRLGREQLTEVILRLLGAWGDPLSQLYRSMSQDQNQDFNHYSSNKALEISDMVHELRDGVSKMADKMKLLGVLGNTVGYISPESLVPSSAVSFYKRGELNSMDHHDLLYCFRRDSNKVKNYLRILKCTTLPGLDC</sequence>
<evidence type="ECO:0000256" key="4">
    <source>
        <dbReference type="ARBA" id="ARBA00008474"/>
    </source>
</evidence>
<evidence type="ECO:0000256" key="15">
    <source>
        <dbReference type="ARBA" id="ARBA00022806"/>
    </source>
</evidence>
<keyword evidence="17 19" id="KW-1015">Disulfide bond</keyword>
<dbReference type="GO" id="GO:0016055">
    <property type="term" value="P:Wnt signaling pathway"/>
    <property type="evidence" value="ECO:0007669"/>
    <property type="project" value="UniProtKB-KW"/>
</dbReference>
<dbReference type="GO" id="GO:0016787">
    <property type="term" value="F:hydrolase activity"/>
    <property type="evidence" value="ECO:0007669"/>
    <property type="project" value="UniProtKB-KW"/>
</dbReference>
<dbReference type="PROSITE" id="PS00338">
    <property type="entry name" value="SOMATOTROPIN_2"/>
    <property type="match status" value="1"/>
</dbReference>
<dbReference type="InterPro" id="IPR041679">
    <property type="entry name" value="DNA2/NAM7-like_C"/>
</dbReference>
<evidence type="ECO:0000256" key="9">
    <source>
        <dbReference type="ARBA" id="ARBA00022525"/>
    </source>
</evidence>